<dbReference type="InterPro" id="IPR038883">
    <property type="entry name" value="AN11006-like"/>
</dbReference>
<dbReference type="Proteomes" id="UP000664203">
    <property type="component" value="Unassembled WGS sequence"/>
</dbReference>
<dbReference type="EMBL" id="CAJPDR010000490">
    <property type="protein sequence ID" value="CAF9937816.1"/>
    <property type="molecule type" value="Genomic_DNA"/>
</dbReference>
<reference evidence="2" key="1">
    <citation type="submission" date="2021-03" db="EMBL/GenBank/DDBJ databases">
        <authorList>
            <person name="Tagirdzhanova G."/>
        </authorList>
    </citation>
    <scope>NUCLEOTIDE SEQUENCE</scope>
</reference>
<accession>A0A8H3G7Y4</accession>
<evidence type="ECO:0000313" key="3">
    <source>
        <dbReference type="Proteomes" id="UP000664203"/>
    </source>
</evidence>
<dbReference type="AlphaFoldDB" id="A0A8H3G7Y4"/>
<dbReference type="PANTHER" id="PTHR42085">
    <property type="entry name" value="F-BOX DOMAIN-CONTAINING PROTEIN"/>
    <property type="match status" value="1"/>
</dbReference>
<evidence type="ECO:0000256" key="1">
    <source>
        <dbReference type="SAM" id="MobiDB-lite"/>
    </source>
</evidence>
<name>A0A8H3G7Y4_9LECA</name>
<comment type="caution">
    <text evidence="2">The sequence shown here is derived from an EMBL/GenBank/DDBJ whole genome shotgun (WGS) entry which is preliminary data.</text>
</comment>
<feature type="region of interest" description="Disordered" evidence="1">
    <location>
        <begin position="66"/>
        <end position="87"/>
    </location>
</feature>
<dbReference type="PANTHER" id="PTHR42085:SF1">
    <property type="entry name" value="F-BOX DOMAIN-CONTAINING PROTEIN"/>
    <property type="match status" value="1"/>
</dbReference>
<evidence type="ECO:0000313" key="2">
    <source>
        <dbReference type="EMBL" id="CAF9937816.1"/>
    </source>
</evidence>
<gene>
    <name evidence="2" type="ORF">ALECFALPRED_007421</name>
</gene>
<sequence length="279" mass="31166">MTAAPTAEVFFRYTALPAEIRNAIMHHALVPGDVYPSCPKDSIAPPSSSSRKLLLLRAVFRRPPPAPFRPKVGGGGGGVDHHGAATTTTKRPGFHLLTTCKQAYRDGRYMFYTLNTFHLPAGSARDAEVWLEHLRPDQRSLIKRAGLTLSLADLTPAVLAEMEKKWLWDIPTGRDRRHEERMVFEVAYLLCWRFWQDKIRALQRQQWPGLEEVVVANARGEVVAVFTGEAFRALGVEEERGVLDSAREVVRTELEGLVGEVGWKGARRWFLARGKGAGG</sequence>
<keyword evidence="3" id="KW-1185">Reference proteome</keyword>
<proteinExistence type="predicted"/>
<dbReference type="OrthoDB" id="5350959at2759"/>
<protein>
    <submittedName>
        <fullName evidence="2">Uncharacterized protein</fullName>
    </submittedName>
</protein>
<organism evidence="2 3">
    <name type="scientific">Alectoria fallacina</name>
    <dbReference type="NCBI Taxonomy" id="1903189"/>
    <lineage>
        <taxon>Eukaryota</taxon>
        <taxon>Fungi</taxon>
        <taxon>Dikarya</taxon>
        <taxon>Ascomycota</taxon>
        <taxon>Pezizomycotina</taxon>
        <taxon>Lecanoromycetes</taxon>
        <taxon>OSLEUM clade</taxon>
        <taxon>Lecanoromycetidae</taxon>
        <taxon>Lecanorales</taxon>
        <taxon>Lecanorineae</taxon>
        <taxon>Parmeliaceae</taxon>
        <taxon>Alectoria</taxon>
    </lineage>
</organism>